<name>A0A644XB44_9ZZZZ</name>
<organism evidence="4">
    <name type="scientific">bioreactor metagenome</name>
    <dbReference type="NCBI Taxonomy" id="1076179"/>
    <lineage>
        <taxon>unclassified sequences</taxon>
        <taxon>metagenomes</taxon>
        <taxon>ecological metagenomes</taxon>
    </lineage>
</organism>
<dbReference type="SUPFAM" id="SSF55729">
    <property type="entry name" value="Acyl-CoA N-acyltransferases (Nat)"/>
    <property type="match status" value="2"/>
</dbReference>
<dbReference type="CDD" id="cd04301">
    <property type="entry name" value="NAT_SF"/>
    <property type="match status" value="2"/>
</dbReference>
<evidence type="ECO:0000313" key="4">
    <source>
        <dbReference type="EMBL" id="MPM13329.1"/>
    </source>
</evidence>
<proteinExistence type="predicted"/>
<sequence>MDNVNNELLDRRIIIKKYINEEENNRIKELEDVCIEEDEVNLKLELEYRAQVYKEYKKSPNDINEFLYYVNNKLIGYLGISSFGRNIAEINGMVHPRFRRQGIFSKLLSISLDECKKRNFNNILLLCDDKSKAANEFIKSIKSNYSFSECRMKCTNWSVQPSEKNIILKDAKNKDICEIENLNEIFFGLASSEQILPEDEEKNNIITYLIQLDNKIIGKIKVDKELTSAFISGFGIIPEFRNKGYGKAALTEVLNNLKKEDINTVGLDVEIRNKNALNLYKACGFKEQSIMNYYEVNI</sequence>
<dbReference type="InterPro" id="IPR050680">
    <property type="entry name" value="YpeA/RimI_acetyltransf"/>
</dbReference>
<evidence type="ECO:0000256" key="1">
    <source>
        <dbReference type="ARBA" id="ARBA00022679"/>
    </source>
</evidence>
<keyword evidence="2 4" id="KW-0012">Acyltransferase</keyword>
<accession>A0A644XB44</accession>
<dbReference type="GO" id="GO:0035447">
    <property type="term" value="F:mycothiol synthase activity"/>
    <property type="evidence" value="ECO:0007669"/>
    <property type="project" value="UniProtKB-EC"/>
</dbReference>
<feature type="domain" description="N-acetyltransferase" evidence="3">
    <location>
        <begin position="166"/>
        <end position="298"/>
    </location>
</feature>
<comment type="caution">
    <text evidence="4">The sequence shown here is derived from an EMBL/GenBank/DDBJ whole genome shotgun (WGS) entry which is preliminary data.</text>
</comment>
<evidence type="ECO:0000259" key="3">
    <source>
        <dbReference type="PROSITE" id="PS51186"/>
    </source>
</evidence>
<dbReference type="EMBL" id="VSSQ01002104">
    <property type="protein sequence ID" value="MPM13329.1"/>
    <property type="molecule type" value="Genomic_DNA"/>
</dbReference>
<dbReference type="PROSITE" id="PS51186">
    <property type="entry name" value="GNAT"/>
    <property type="match status" value="2"/>
</dbReference>
<keyword evidence="1 4" id="KW-0808">Transferase</keyword>
<dbReference type="EC" id="2.3.1.189" evidence="4"/>
<dbReference type="InterPro" id="IPR000182">
    <property type="entry name" value="GNAT_dom"/>
</dbReference>
<protein>
    <submittedName>
        <fullName evidence="4">Mycothiol acetyltransferase</fullName>
        <ecNumber evidence="4">2.3.1.189</ecNumber>
    </submittedName>
</protein>
<feature type="domain" description="N-acetyltransferase" evidence="3">
    <location>
        <begin position="14"/>
        <end position="167"/>
    </location>
</feature>
<dbReference type="Gene3D" id="3.40.630.30">
    <property type="match status" value="2"/>
</dbReference>
<dbReference type="InterPro" id="IPR016181">
    <property type="entry name" value="Acyl_CoA_acyltransferase"/>
</dbReference>
<gene>
    <name evidence="4" type="primary">mshD_10</name>
    <name evidence="4" type="ORF">SDC9_59685</name>
</gene>
<dbReference type="AlphaFoldDB" id="A0A644XB44"/>
<evidence type="ECO:0000256" key="2">
    <source>
        <dbReference type="ARBA" id="ARBA00023315"/>
    </source>
</evidence>
<dbReference type="PANTHER" id="PTHR43420">
    <property type="entry name" value="ACETYLTRANSFERASE"/>
    <property type="match status" value="1"/>
</dbReference>
<dbReference type="Pfam" id="PF00583">
    <property type="entry name" value="Acetyltransf_1"/>
    <property type="match status" value="2"/>
</dbReference>
<reference evidence="4" key="1">
    <citation type="submission" date="2019-08" db="EMBL/GenBank/DDBJ databases">
        <authorList>
            <person name="Kucharzyk K."/>
            <person name="Murdoch R.W."/>
            <person name="Higgins S."/>
            <person name="Loffler F."/>
        </authorList>
    </citation>
    <scope>NUCLEOTIDE SEQUENCE</scope>
</reference>
<dbReference type="PANTHER" id="PTHR43420:SF12">
    <property type="entry name" value="N-ACETYLTRANSFERASE DOMAIN-CONTAINING PROTEIN"/>
    <property type="match status" value="1"/>
</dbReference>